<reference evidence="2 3" key="1">
    <citation type="journal article" date="2020" name="Proc. Natl. Acad. Sci. U.S.A.">
        <title>Ecological drivers of bacterial community assembly in synthetic phycospheres.</title>
        <authorList>
            <person name="Fu H."/>
            <person name="Uchimiya M."/>
            <person name="Gore J."/>
            <person name="Moran M.A."/>
        </authorList>
    </citation>
    <scope>NUCLEOTIDE SEQUENCE [LARGE SCALE GENOMIC DNA]</scope>
    <source>
        <strain evidence="2">HF-Din03</strain>
    </source>
</reference>
<dbReference type="AlphaFoldDB" id="A0A850LHX4"/>
<name>A0A850LHX4_9RHOB</name>
<protein>
    <submittedName>
        <fullName evidence="2">Helix-turn-helix domain-containing protein</fullName>
    </submittedName>
</protein>
<evidence type="ECO:0000313" key="3">
    <source>
        <dbReference type="Proteomes" id="UP000565723"/>
    </source>
</evidence>
<dbReference type="InterPro" id="IPR041657">
    <property type="entry name" value="HTH_17"/>
</dbReference>
<accession>A0A850LHX4</accession>
<sequence length="52" mass="6067">MTSAEAAEFLGVSDETMLRWRKDGFGPSYSQPNCRIVRYLRDDVVAWLEENR</sequence>
<comment type="caution">
    <text evidence="2">The sequence shown here is derived from an EMBL/GenBank/DDBJ whole genome shotgun (WGS) entry which is preliminary data.</text>
</comment>
<feature type="domain" description="Helix-turn-helix" evidence="1">
    <location>
        <begin position="1"/>
        <end position="52"/>
    </location>
</feature>
<organism evidence="2 3">
    <name type="scientific">Ruegeria pomeroyi</name>
    <dbReference type="NCBI Taxonomy" id="89184"/>
    <lineage>
        <taxon>Bacteria</taxon>
        <taxon>Pseudomonadati</taxon>
        <taxon>Pseudomonadota</taxon>
        <taxon>Alphaproteobacteria</taxon>
        <taxon>Rhodobacterales</taxon>
        <taxon>Roseobacteraceae</taxon>
        <taxon>Ruegeria</taxon>
    </lineage>
</organism>
<dbReference type="InterPro" id="IPR036388">
    <property type="entry name" value="WH-like_DNA-bd_sf"/>
</dbReference>
<dbReference type="InterPro" id="IPR009061">
    <property type="entry name" value="DNA-bd_dom_put_sf"/>
</dbReference>
<evidence type="ECO:0000313" key="2">
    <source>
        <dbReference type="EMBL" id="NVK97513.1"/>
    </source>
</evidence>
<dbReference type="SUPFAM" id="SSF46955">
    <property type="entry name" value="Putative DNA-binding domain"/>
    <property type="match status" value="1"/>
</dbReference>
<proteinExistence type="predicted"/>
<evidence type="ECO:0000259" key="1">
    <source>
        <dbReference type="Pfam" id="PF12728"/>
    </source>
</evidence>
<dbReference type="Pfam" id="PF12728">
    <property type="entry name" value="HTH_17"/>
    <property type="match status" value="1"/>
</dbReference>
<dbReference type="Proteomes" id="UP000565723">
    <property type="component" value="Unassembled WGS sequence"/>
</dbReference>
<gene>
    <name evidence="2" type="ORF">HW564_11325</name>
</gene>
<dbReference type="Gene3D" id="1.10.10.10">
    <property type="entry name" value="Winged helix-like DNA-binding domain superfamily/Winged helix DNA-binding domain"/>
    <property type="match status" value="1"/>
</dbReference>
<dbReference type="EMBL" id="JABXIY010000028">
    <property type="protein sequence ID" value="NVK97513.1"/>
    <property type="molecule type" value="Genomic_DNA"/>
</dbReference>